<evidence type="ECO:0008006" key="4">
    <source>
        <dbReference type="Google" id="ProtNLM"/>
    </source>
</evidence>
<protein>
    <recommendedName>
        <fullName evidence="4">CoA-transferase family III</fullName>
    </recommendedName>
</protein>
<dbReference type="InterPro" id="IPR050509">
    <property type="entry name" value="CoA-transferase_III"/>
</dbReference>
<dbReference type="InterPro" id="IPR023606">
    <property type="entry name" value="CoA-Trfase_III_dom_1_sf"/>
</dbReference>
<comment type="caution">
    <text evidence="2">The sequence shown here is derived from an EMBL/GenBank/DDBJ whole genome shotgun (WGS) entry which is preliminary data.</text>
</comment>
<name>A0A135RQR9_9PEZI</name>
<dbReference type="PANTHER" id="PTHR48228">
    <property type="entry name" value="SUCCINYL-COA--D-CITRAMALATE COA-TRANSFERASE"/>
    <property type="match status" value="1"/>
</dbReference>
<dbReference type="InterPro" id="IPR003673">
    <property type="entry name" value="CoA-Trfase_fam_III"/>
</dbReference>
<dbReference type="EMBL" id="JFFI01002733">
    <property type="protein sequence ID" value="KXH25838.1"/>
    <property type="molecule type" value="Genomic_DNA"/>
</dbReference>
<dbReference type="AlphaFoldDB" id="A0A135RQR9"/>
<evidence type="ECO:0000256" key="1">
    <source>
        <dbReference type="ARBA" id="ARBA00008383"/>
    </source>
</evidence>
<organism evidence="2 3">
    <name type="scientific">Colletotrichum salicis</name>
    <dbReference type="NCBI Taxonomy" id="1209931"/>
    <lineage>
        <taxon>Eukaryota</taxon>
        <taxon>Fungi</taxon>
        <taxon>Dikarya</taxon>
        <taxon>Ascomycota</taxon>
        <taxon>Pezizomycotina</taxon>
        <taxon>Sordariomycetes</taxon>
        <taxon>Hypocreomycetidae</taxon>
        <taxon>Glomerellales</taxon>
        <taxon>Glomerellaceae</taxon>
        <taxon>Colletotrichum</taxon>
        <taxon>Colletotrichum acutatum species complex</taxon>
    </lineage>
</organism>
<reference evidence="2 3" key="1">
    <citation type="submission" date="2014-02" db="EMBL/GenBank/DDBJ databases">
        <title>The genome sequence of Colletotrichum salicis CBS 607.94.</title>
        <authorList>
            <person name="Baroncelli R."/>
            <person name="Thon M.R."/>
        </authorList>
    </citation>
    <scope>NUCLEOTIDE SEQUENCE [LARGE SCALE GENOMIC DNA]</scope>
    <source>
        <strain evidence="2 3">CBS 607.94</strain>
    </source>
</reference>
<dbReference type="OrthoDB" id="5863171at2759"/>
<dbReference type="STRING" id="1209931.A0A135RQR9"/>
<dbReference type="GO" id="GO:0003824">
    <property type="term" value="F:catalytic activity"/>
    <property type="evidence" value="ECO:0007669"/>
    <property type="project" value="InterPro"/>
</dbReference>
<dbReference type="Pfam" id="PF02515">
    <property type="entry name" value="CoA_transf_3"/>
    <property type="match status" value="1"/>
</dbReference>
<proteinExistence type="inferred from homology"/>
<accession>A0A135RQR9</accession>
<sequence>MTGGNSKCLQGLRVVEMSRAIAAPLCGKTLAAHGADVIWVTSPNLPDIPTMDRDFGRGKRTVQLDIHKPSEKAQLIDLIKTCDVFVQGFRPGSLASYGLSPEELVKINPSIIIANMSAFGPQGPWSNRRGYDSLLQTCSGMNVSEAEHAGKGEAARPTPCQALDHAGGYLLATGVTAALYKRATQGGSYKVDVSLAGVMKYLRSLGQYPEASGFEGVGDYEKPEDVPSEFFETRKTGFGLMTAIRHSAQIEGCEVGWEVMPKPLGSDAAQWLNE</sequence>
<dbReference type="PANTHER" id="PTHR48228:SF4">
    <property type="entry name" value="BLR3030 PROTEIN"/>
    <property type="match status" value="1"/>
</dbReference>
<gene>
    <name evidence="2" type="ORF">CSAL01_05012</name>
</gene>
<keyword evidence="3" id="KW-1185">Reference proteome</keyword>
<dbReference type="SUPFAM" id="SSF89796">
    <property type="entry name" value="CoA-transferase family III (CaiB/BaiF)"/>
    <property type="match status" value="1"/>
</dbReference>
<dbReference type="Gene3D" id="3.40.50.10540">
    <property type="entry name" value="Crotonobetainyl-coa:carnitine coa-transferase, domain 1"/>
    <property type="match status" value="1"/>
</dbReference>
<comment type="similarity">
    <text evidence="1">Belongs to the CoA-transferase III family.</text>
</comment>
<evidence type="ECO:0000313" key="2">
    <source>
        <dbReference type="EMBL" id="KXH25838.1"/>
    </source>
</evidence>
<dbReference type="Proteomes" id="UP000070121">
    <property type="component" value="Unassembled WGS sequence"/>
</dbReference>
<evidence type="ECO:0000313" key="3">
    <source>
        <dbReference type="Proteomes" id="UP000070121"/>
    </source>
</evidence>